<dbReference type="InterPro" id="IPR013815">
    <property type="entry name" value="ATP_grasp_subdomain_1"/>
</dbReference>
<feature type="domain" description="Pyruvate phosphate dikinase AMP/ATP-binding" evidence="2">
    <location>
        <begin position="148"/>
        <end position="200"/>
    </location>
</feature>
<gene>
    <name evidence="3" type="ORF">IFE08_00505</name>
</gene>
<dbReference type="RefSeq" id="WP_194076383.1">
    <property type="nucleotide sequence ID" value="NZ_CP061839.1"/>
</dbReference>
<dbReference type="Gene3D" id="3.30.1490.20">
    <property type="entry name" value="ATP-grasp fold, A domain"/>
    <property type="match status" value="1"/>
</dbReference>
<feature type="domain" description="Pyruvate phosphate dikinase AMP/ATP-binding" evidence="2">
    <location>
        <begin position="2"/>
        <end position="130"/>
    </location>
</feature>
<dbReference type="InterPro" id="IPR008279">
    <property type="entry name" value="PEP-util_enz_mobile_dom"/>
</dbReference>
<dbReference type="SUPFAM" id="SSF56059">
    <property type="entry name" value="Glutathione synthetase ATP-binding domain-like"/>
    <property type="match status" value="1"/>
</dbReference>
<evidence type="ECO:0008006" key="5">
    <source>
        <dbReference type="Google" id="ProtNLM"/>
    </source>
</evidence>
<dbReference type="GO" id="GO:0005524">
    <property type="term" value="F:ATP binding"/>
    <property type="evidence" value="ECO:0007669"/>
    <property type="project" value="InterPro"/>
</dbReference>
<proteinExistence type="predicted"/>
<evidence type="ECO:0000313" key="3">
    <source>
        <dbReference type="EMBL" id="QOW60944.1"/>
    </source>
</evidence>
<reference evidence="3 4" key="1">
    <citation type="submission" date="2020-09" db="EMBL/GenBank/DDBJ databases">
        <title>Characterization of Treponema spp. from bovine digital dermatitis in Korea.</title>
        <authorList>
            <person name="Espiritu H.M."/>
            <person name="Cho Y.I."/>
            <person name="Mamuad L."/>
        </authorList>
    </citation>
    <scope>NUCLEOTIDE SEQUENCE [LARGE SCALE GENOMIC DNA]</scope>
    <source>
        <strain evidence="3 4">KS1</strain>
    </source>
</reference>
<accession>A0A7S6WPH8</accession>
<name>A0A7S6WPH8_9SPIR</name>
<evidence type="ECO:0000313" key="4">
    <source>
        <dbReference type="Proteomes" id="UP000593915"/>
    </source>
</evidence>
<protein>
    <recommendedName>
        <fullName evidence="5">Phosphoenolpyruvate synthase</fullName>
    </recommendedName>
</protein>
<dbReference type="InterPro" id="IPR002192">
    <property type="entry name" value="PPDK_AMP/ATP-bd"/>
</dbReference>
<dbReference type="InterPro" id="IPR051549">
    <property type="entry name" value="PEP_Utilizing_Enz"/>
</dbReference>
<dbReference type="PANTHER" id="PTHR43615">
    <property type="entry name" value="PHOSPHOENOLPYRUVATE SYNTHASE-RELATED"/>
    <property type="match status" value="1"/>
</dbReference>
<dbReference type="PANTHER" id="PTHR43615:SF1">
    <property type="entry name" value="PPDK_N DOMAIN-CONTAINING PROTEIN"/>
    <property type="match status" value="1"/>
</dbReference>
<dbReference type="Pfam" id="PF00391">
    <property type="entry name" value="PEP-utilizers"/>
    <property type="match status" value="1"/>
</dbReference>
<feature type="domain" description="PEP-utilising enzyme mobile" evidence="1">
    <location>
        <begin position="503"/>
        <end position="546"/>
    </location>
</feature>
<evidence type="ECO:0000259" key="1">
    <source>
        <dbReference type="Pfam" id="PF00391"/>
    </source>
</evidence>
<dbReference type="Pfam" id="PF01326">
    <property type="entry name" value="PPDK_N"/>
    <property type="match status" value="2"/>
</dbReference>
<dbReference type="Gene3D" id="3.30.470.20">
    <property type="entry name" value="ATP-grasp fold, B domain"/>
    <property type="match status" value="2"/>
</dbReference>
<dbReference type="AlphaFoldDB" id="A0A7S6WPH8"/>
<sequence>MRQWIMGQETSTELKTICADFISKSKAKAFVVRSSASCEDGEEKTFAGCFETILNITSIEEVTEAIKSVYSSKYSYIIPDTSLVTMGVILQEQIEADYSGVAFSINPITGVNEIVINYTEGACEKVVSGQELEEIILNREGCINLNKKIPNTFLEKIRQNVLDIENLFSMPIDVEWAIAKKKLYILQARKITTIIKKTKIRDKNIYIDSMDIDILNKLDLGLIQNSHKKYMEKHFIIRKQSIEAGINFPEVGYLFYNKRNLTQEILNDIIPDALVYKISINNFIRTIAKTEVLNFLKSFEEEDNIIRIQKITITTACGNVSLTSEGNIYVEYIPGGFGGFLFGELPYSNYLLDPKGNILQSNELIYNKMWKFDEDTKKFKETKYKDFTYNLSKSILLQLIQLALKCKMFFPNTRIEWELEDDKVYLNDISFENNKILDSILLEKKLSEGIVKGEIRIIDNLEDVKAIIKNRSIIPESEFYKTQRSNNLKEYLKKIDIDEAKKYVFICKYAHPSLSILIPYSSGFIFEKGGILSHLAIILRENKIPAFLKDNAISIYKDCKYI</sequence>
<dbReference type="EMBL" id="CP061839">
    <property type="protein sequence ID" value="QOW60944.1"/>
    <property type="molecule type" value="Genomic_DNA"/>
</dbReference>
<evidence type="ECO:0000259" key="2">
    <source>
        <dbReference type="Pfam" id="PF01326"/>
    </source>
</evidence>
<dbReference type="InterPro" id="IPR036637">
    <property type="entry name" value="Phosphohistidine_dom_sf"/>
</dbReference>
<dbReference type="Gene3D" id="3.50.30.10">
    <property type="entry name" value="Phosphohistidine domain"/>
    <property type="match status" value="1"/>
</dbReference>
<dbReference type="Proteomes" id="UP000593915">
    <property type="component" value="Chromosome"/>
</dbReference>
<organism evidence="3 4">
    <name type="scientific">Treponema pedis</name>
    <dbReference type="NCBI Taxonomy" id="409322"/>
    <lineage>
        <taxon>Bacteria</taxon>
        <taxon>Pseudomonadati</taxon>
        <taxon>Spirochaetota</taxon>
        <taxon>Spirochaetia</taxon>
        <taxon>Spirochaetales</taxon>
        <taxon>Treponemataceae</taxon>
        <taxon>Treponema</taxon>
    </lineage>
</organism>
<dbReference type="GO" id="GO:0016301">
    <property type="term" value="F:kinase activity"/>
    <property type="evidence" value="ECO:0007669"/>
    <property type="project" value="InterPro"/>
</dbReference>
<dbReference type="SUPFAM" id="SSF52009">
    <property type="entry name" value="Phosphohistidine domain"/>
    <property type="match status" value="1"/>
</dbReference>